<organism evidence="1 2">
    <name type="scientific">Sphingobacterium tenebrionis</name>
    <dbReference type="NCBI Taxonomy" id="3111775"/>
    <lineage>
        <taxon>Bacteria</taxon>
        <taxon>Pseudomonadati</taxon>
        <taxon>Bacteroidota</taxon>
        <taxon>Sphingobacteriia</taxon>
        <taxon>Sphingobacteriales</taxon>
        <taxon>Sphingobacteriaceae</taxon>
        <taxon>Sphingobacterium</taxon>
    </lineage>
</organism>
<protein>
    <recommendedName>
        <fullName evidence="3">Group-specific protein</fullName>
    </recommendedName>
</protein>
<evidence type="ECO:0000313" key="2">
    <source>
        <dbReference type="Proteomes" id="UP001363035"/>
    </source>
</evidence>
<dbReference type="EMBL" id="JAYLLN010000003">
    <property type="protein sequence ID" value="MEI5983728.1"/>
    <property type="molecule type" value="Genomic_DNA"/>
</dbReference>
<dbReference type="Proteomes" id="UP001363035">
    <property type="component" value="Unassembled WGS sequence"/>
</dbReference>
<name>A0ABU8I257_9SPHI</name>
<comment type="caution">
    <text evidence="1">The sequence shown here is derived from an EMBL/GenBank/DDBJ whole genome shotgun (WGS) entry which is preliminary data.</text>
</comment>
<dbReference type="RefSeq" id="WP_336557173.1">
    <property type="nucleotide sequence ID" value="NZ_JAYLLN010000003.1"/>
</dbReference>
<proteinExistence type="predicted"/>
<evidence type="ECO:0008006" key="3">
    <source>
        <dbReference type="Google" id="ProtNLM"/>
    </source>
</evidence>
<reference evidence="1 2" key="1">
    <citation type="submission" date="2024-01" db="EMBL/GenBank/DDBJ databases">
        <title>Sphingobacterium tenebrionis sp. nov., a novel endophyte isolated from tenebrio molitor intestines.</title>
        <authorList>
            <person name="Zhang C."/>
        </authorList>
    </citation>
    <scope>NUCLEOTIDE SEQUENCE [LARGE SCALE GENOMIC DNA]</scope>
    <source>
        <strain evidence="1 2">PU5-4</strain>
    </source>
</reference>
<gene>
    <name evidence="1" type="ORF">VJ786_02310</name>
</gene>
<accession>A0ABU8I257</accession>
<evidence type="ECO:0000313" key="1">
    <source>
        <dbReference type="EMBL" id="MEI5983728.1"/>
    </source>
</evidence>
<keyword evidence="2" id="KW-1185">Reference proteome</keyword>
<sequence>MKNTITARMTIPNHIFLEQGGLSYLQSQINIISKDLQQEYGYNHIEYLDHKLEDSHMVTADSDHLVFVITFGVE</sequence>